<evidence type="ECO:0000256" key="17">
    <source>
        <dbReference type="PIRSR" id="PIRSR039102-3"/>
    </source>
</evidence>
<evidence type="ECO:0000256" key="7">
    <source>
        <dbReference type="ARBA" id="ARBA00022741"/>
    </source>
</evidence>
<dbReference type="GO" id="GO:0005524">
    <property type="term" value="F:ATP binding"/>
    <property type="evidence" value="ECO:0007669"/>
    <property type="project" value="UniProtKB-UniRule"/>
</dbReference>
<evidence type="ECO:0000313" key="21">
    <source>
        <dbReference type="Proteomes" id="UP000823631"/>
    </source>
</evidence>
<feature type="binding site" evidence="17">
    <location>
        <position position="292"/>
    </location>
    <ligand>
        <name>Mg(2+)</name>
        <dbReference type="ChEBI" id="CHEBI:18420"/>
        <label>1</label>
    </ligand>
</feature>
<dbReference type="InterPro" id="IPR016185">
    <property type="entry name" value="PreATP-grasp_dom_sf"/>
</dbReference>
<evidence type="ECO:0000256" key="12">
    <source>
        <dbReference type="ARBA" id="ARBA00023211"/>
    </source>
</evidence>
<evidence type="ECO:0000256" key="13">
    <source>
        <dbReference type="ARBA" id="ARBA00023316"/>
    </source>
</evidence>
<dbReference type="PANTHER" id="PTHR23132">
    <property type="entry name" value="D-ALANINE--D-ALANINE LIGASE"/>
    <property type="match status" value="1"/>
</dbReference>
<dbReference type="Pfam" id="PF07478">
    <property type="entry name" value="Dala_Dala_lig_C"/>
    <property type="match status" value="1"/>
</dbReference>
<dbReference type="PROSITE" id="PS00844">
    <property type="entry name" value="DALA_DALA_LIGASE_2"/>
    <property type="match status" value="1"/>
</dbReference>
<keyword evidence="10 15" id="KW-0133">Cell shape</keyword>
<organism evidence="20 21">
    <name type="scientific">Candidatus Avisuccinivibrio stercorigallinarum</name>
    <dbReference type="NCBI Taxonomy" id="2840704"/>
    <lineage>
        <taxon>Bacteria</taxon>
        <taxon>Pseudomonadati</taxon>
        <taxon>Pseudomonadota</taxon>
        <taxon>Gammaproteobacteria</taxon>
        <taxon>Aeromonadales</taxon>
        <taxon>Succinivibrionaceae</taxon>
        <taxon>Succinivibrionaceae incertae sedis</taxon>
        <taxon>Candidatus Avisuccinivibrio</taxon>
    </lineage>
</organism>
<dbReference type="Gene3D" id="3.40.50.20">
    <property type="match status" value="1"/>
</dbReference>
<dbReference type="NCBIfam" id="TIGR01205">
    <property type="entry name" value="D_ala_D_alaTIGR"/>
    <property type="match status" value="1"/>
</dbReference>
<evidence type="ECO:0000256" key="4">
    <source>
        <dbReference type="ARBA" id="ARBA00010871"/>
    </source>
</evidence>
<dbReference type="InterPro" id="IPR011095">
    <property type="entry name" value="Dala_Dala_lig_C"/>
</dbReference>
<evidence type="ECO:0000256" key="9">
    <source>
        <dbReference type="ARBA" id="ARBA00022842"/>
    </source>
</evidence>
<dbReference type="PIRSF" id="PIRSF039102">
    <property type="entry name" value="Ddl/VanB"/>
    <property type="match status" value="1"/>
</dbReference>
<keyword evidence="6 17" id="KW-0479">Metal-binding</keyword>
<dbReference type="InterPro" id="IPR011127">
    <property type="entry name" value="Dala_Dala_lig_N"/>
</dbReference>
<dbReference type="InterPro" id="IPR013815">
    <property type="entry name" value="ATP_grasp_subdomain_1"/>
</dbReference>
<sequence>MSLNILLLCGGDGSEHEISIKSAEFMLDNLQQNPDFNVIYSCLHQGRFMLKDGSAGYFAADGSFVMGDKAVKIDCAVPCLHGTPGETGEIQSFFKLCHIPYIGCDSYASMRCFDKVITKLCLSDLGIANTPYIWLADSSEESLKRAAEAFARWGDVYVKAAAQGSSIGCYHVTEASDLRDSVIEAFMYSKTVLIEQTIEHRELEVAAYEIDGRLVITKPGEIIIPTDRFYTYDEKYAQNSGSTTTVEPEGLSSEIIEQIRTMARRAFLGLQLRDLSRIDFFLTYEGEVLINEINTFPGMTPISMFPKMLAHHGDSMPAFLHSAVMRAVREQAGNAAQKMPVRN</sequence>
<evidence type="ECO:0000256" key="3">
    <source>
        <dbReference type="ARBA" id="ARBA00004752"/>
    </source>
</evidence>
<dbReference type="Proteomes" id="UP000823631">
    <property type="component" value="Unassembled WGS sequence"/>
</dbReference>
<feature type="active site" evidence="16">
    <location>
        <position position="303"/>
    </location>
</feature>
<dbReference type="InterPro" id="IPR011761">
    <property type="entry name" value="ATP-grasp"/>
</dbReference>
<feature type="active site" evidence="16">
    <location>
        <position position="165"/>
    </location>
</feature>
<keyword evidence="11 15" id="KW-0573">Peptidoglycan synthesis</keyword>
<keyword evidence="8 18" id="KW-0067">ATP-binding</keyword>
<evidence type="ECO:0000259" key="19">
    <source>
        <dbReference type="PROSITE" id="PS50975"/>
    </source>
</evidence>
<dbReference type="SUPFAM" id="SSF56059">
    <property type="entry name" value="Glutathione synthetase ATP-binding domain-like"/>
    <property type="match status" value="1"/>
</dbReference>
<dbReference type="InterPro" id="IPR005905">
    <property type="entry name" value="D_ala_D_ala"/>
</dbReference>
<feature type="active site" evidence="16">
    <location>
        <position position="15"/>
    </location>
</feature>
<gene>
    <name evidence="15" type="primary">ddl</name>
    <name evidence="20" type="ORF">IAB19_09860</name>
</gene>
<keyword evidence="12 17" id="KW-0464">Manganese</keyword>
<dbReference type="InterPro" id="IPR000291">
    <property type="entry name" value="D-Ala_lig_Van_CS"/>
</dbReference>
<keyword evidence="15" id="KW-0963">Cytoplasm</keyword>
<feature type="binding site" evidence="17">
    <location>
        <position position="294"/>
    </location>
    <ligand>
        <name>Mg(2+)</name>
        <dbReference type="ChEBI" id="CHEBI:18420"/>
        <label>2</label>
    </ligand>
</feature>
<accession>A0A9D9DCV2</accession>
<feature type="binding site" evidence="17">
    <location>
        <position position="279"/>
    </location>
    <ligand>
        <name>Mg(2+)</name>
        <dbReference type="ChEBI" id="CHEBI:18420"/>
        <label>1</label>
    </ligand>
</feature>
<dbReference type="SUPFAM" id="SSF52440">
    <property type="entry name" value="PreATP-grasp domain"/>
    <property type="match status" value="1"/>
</dbReference>
<comment type="catalytic activity">
    <reaction evidence="14 15">
        <text>2 D-alanine + ATP = D-alanyl-D-alanine + ADP + phosphate + H(+)</text>
        <dbReference type="Rhea" id="RHEA:11224"/>
        <dbReference type="ChEBI" id="CHEBI:15378"/>
        <dbReference type="ChEBI" id="CHEBI:30616"/>
        <dbReference type="ChEBI" id="CHEBI:43474"/>
        <dbReference type="ChEBI" id="CHEBI:57416"/>
        <dbReference type="ChEBI" id="CHEBI:57822"/>
        <dbReference type="ChEBI" id="CHEBI:456216"/>
        <dbReference type="EC" id="6.3.2.4"/>
    </reaction>
</comment>
<dbReference type="Gene3D" id="3.30.470.20">
    <property type="entry name" value="ATP-grasp fold, B domain"/>
    <property type="match status" value="1"/>
</dbReference>
<comment type="similarity">
    <text evidence="4 15">Belongs to the D-alanine--D-alanine ligase family.</text>
</comment>
<comment type="cofactor">
    <cofactor evidence="17">
        <name>Mg(2+)</name>
        <dbReference type="ChEBI" id="CHEBI:18420"/>
    </cofactor>
    <cofactor evidence="17">
        <name>Mn(2+)</name>
        <dbReference type="ChEBI" id="CHEBI:29035"/>
    </cofactor>
    <text evidence="17">Binds 2 magnesium or manganese ions per subunit.</text>
</comment>
<protein>
    <recommendedName>
        <fullName evidence="15">D-alanine--D-alanine ligase</fullName>
        <ecNumber evidence="15">6.3.2.4</ecNumber>
    </recommendedName>
    <alternativeName>
        <fullName evidence="15">D-Ala-D-Ala ligase</fullName>
    </alternativeName>
    <alternativeName>
        <fullName evidence="15">D-alanylalanine synthetase</fullName>
    </alternativeName>
</protein>
<evidence type="ECO:0000256" key="15">
    <source>
        <dbReference type="HAMAP-Rule" id="MF_00047"/>
    </source>
</evidence>
<keyword evidence="13 15" id="KW-0961">Cell wall biogenesis/degradation</keyword>
<keyword evidence="5 15" id="KW-0436">Ligase</keyword>
<dbReference type="GO" id="GO:0008716">
    <property type="term" value="F:D-alanine-D-alanine ligase activity"/>
    <property type="evidence" value="ECO:0007669"/>
    <property type="project" value="UniProtKB-UniRule"/>
</dbReference>
<evidence type="ECO:0000313" key="20">
    <source>
        <dbReference type="EMBL" id="MBO8416672.1"/>
    </source>
</evidence>
<dbReference type="GO" id="GO:0005829">
    <property type="term" value="C:cytosol"/>
    <property type="evidence" value="ECO:0007669"/>
    <property type="project" value="TreeGrafter"/>
</dbReference>
<feature type="binding site" evidence="17">
    <location>
        <position position="292"/>
    </location>
    <ligand>
        <name>Mg(2+)</name>
        <dbReference type="ChEBI" id="CHEBI:18420"/>
        <label>2</label>
    </ligand>
</feature>
<evidence type="ECO:0000256" key="10">
    <source>
        <dbReference type="ARBA" id="ARBA00022960"/>
    </source>
</evidence>
<dbReference type="GO" id="GO:0046872">
    <property type="term" value="F:metal ion binding"/>
    <property type="evidence" value="ECO:0007669"/>
    <property type="project" value="UniProtKB-KW"/>
</dbReference>
<dbReference type="AlphaFoldDB" id="A0A9D9DCV2"/>
<dbReference type="GO" id="GO:0008360">
    <property type="term" value="P:regulation of cell shape"/>
    <property type="evidence" value="ECO:0007669"/>
    <property type="project" value="UniProtKB-KW"/>
</dbReference>
<feature type="domain" description="ATP-grasp" evidence="19">
    <location>
        <begin position="119"/>
        <end position="325"/>
    </location>
</feature>
<keyword evidence="9 17" id="KW-0460">Magnesium</keyword>
<dbReference type="Pfam" id="PF01820">
    <property type="entry name" value="Dala_Dala_lig_N"/>
    <property type="match status" value="1"/>
</dbReference>
<comment type="pathway">
    <text evidence="3 15">Cell wall biogenesis; peptidoglycan biosynthesis.</text>
</comment>
<keyword evidence="7 18" id="KW-0547">Nucleotide-binding</keyword>
<evidence type="ECO:0000256" key="8">
    <source>
        <dbReference type="ARBA" id="ARBA00022840"/>
    </source>
</evidence>
<evidence type="ECO:0000256" key="6">
    <source>
        <dbReference type="ARBA" id="ARBA00022723"/>
    </source>
</evidence>
<dbReference type="PANTHER" id="PTHR23132:SF25">
    <property type="entry name" value="D-ALANINE--D-ALANINE LIGASE A"/>
    <property type="match status" value="1"/>
</dbReference>
<evidence type="ECO:0000256" key="1">
    <source>
        <dbReference type="ARBA" id="ARBA00001936"/>
    </source>
</evidence>
<evidence type="ECO:0000256" key="2">
    <source>
        <dbReference type="ARBA" id="ARBA00003921"/>
    </source>
</evidence>
<dbReference type="NCBIfam" id="NF002527">
    <property type="entry name" value="PRK01966.1-3"/>
    <property type="match status" value="1"/>
</dbReference>
<dbReference type="HAMAP" id="MF_00047">
    <property type="entry name" value="Dala_Dala_lig"/>
    <property type="match status" value="1"/>
</dbReference>
<evidence type="ECO:0000256" key="16">
    <source>
        <dbReference type="PIRSR" id="PIRSR039102-1"/>
    </source>
</evidence>
<comment type="subcellular location">
    <subcellularLocation>
        <location evidence="15">Cytoplasm</location>
    </subcellularLocation>
</comment>
<dbReference type="PROSITE" id="PS50975">
    <property type="entry name" value="ATP_GRASP"/>
    <property type="match status" value="1"/>
</dbReference>
<comment type="caution">
    <text evidence="20">The sequence shown here is derived from an EMBL/GenBank/DDBJ whole genome shotgun (WGS) entry which is preliminary data.</text>
</comment>
<dbReference type="EMBL" id="JADINH010000196">
    <property type="protein sequence ID" value="MBO8416672.1"/>
    <property type="molecule type" value="Genomic_DNA"/>
</dbReference>
<evidence type="ECO:0000256" key="18">
    <source>
        <dbReference type="PROSITE-ProRule" id="PRU00409"/>
    </source>
</evidence>
<reference evidence="20" key="2">
    <citation type="journal article" date="2021" name="PeerJ">
        <title>Extensive microbial diversity within the chicken gut microbiome revealed by metagenomics and culture.</title>
        <authorList>
            <person name="Gilroy R."/>
            <person name="Ravi A."/>
            <person name="Getino M."/>
            <person name="Pursley I."/>
            <person name="Horton D.L."/>
            <person name="Alikhan N.F."/>
            <person name="Baker D."/>
            <person name="Gharbi K."/>
            <person name="Hall N."/>
            <person name="Watson M."/>
            <person name="Adriaenssens E.M."/>
            <person name="Foster-Nyarko E."/>
            <person name="Jarju S."/>
            <person name="Secka A."/>
            <person name="Antonio M."/>
            <person name="Oren A."/>
            <person name="Chaudhuri R.R."/>
            <person name="La Ragione R."/>
            <person name="Hildebrand F."/>
            <person name="Pallen M.J."/>
        </authorList>
    </citation>
    <scope>NUCLEOTIDE SEQUENCE</scope>
    <source>
        <strain evidence="20">17213</strain>
    </source>
</reference>
<comment type="function">
    <text evidence="2 15">Cell wall formation.</text>
</comment>
<comment type="cofactor">
    <cofactor evidence="1">
        <name>Mn(2+)</name>
        <dbReference type="ChEBI" id="CHEBI:29035"/>
    </cofactor>
</comment>
<evidence type="ECO:0000256" key="5">
    <source>
        <dbReference type="ARBA" id="ARBA00022598"/>
    </source>
</evidence>
<dbReference type="PROSITE" id="PS00843">
    <property type="entry name" value="DALA_DALA_LIGASE_1"/>
    <property type="match status" value="1"/>
</dbReference>
<name>A0A9D9DCV2_9GAMM</name>
<dbReference type="EC" id="6.3.2.4" evidence="15"/>
<dbReference type="GO" id="GO:0071555">
    <property type="term" value="P:cell wall organization"/>
    <property type="evidence" value="ECO:0007669"/>
    <property type="project" value="UniProtKB-KW"/>
</dbReference>
<evidence type="ECO:0000256" key="11">
    <source>
        <dbReference type="ARBA" id="ARBA00022984"/>
    </source>
</evidence>
<evidence type="ECO:0000256" key="14">
    <source>
        <dbReference type="ARBA" id="ARBA00047614"/>
    </source>
</evidence>
<dbReference type="GO" id="GO:0009252">
    <property type="term" value="P:peptidoglycan biosynthetic process"/>
    <property type="evidence" value="ECO:0007669"/>
    <property type="project" value="UniProtKB-UniRule"/>
</dbReference>
<proteinExistence type="inferred from homology"/>
<dbReference type="Gene3D" id="3.30.1490.20">
    <property type="entry name" value="ATP-grasp fold, A domain"/>
    <property type="match status" value="1"/>
</dbReference>
<reference evidence="20" key="1">
    <citation type="submission" date="2020-10" db="EMBL/GenBank/DDBJ databases">
        <authorList>
            <person name="Gilroy R."/>
        </authorList>
    </citation>
    <scope>NUCLEOTIDE SEQUENCE</scope>
    <source>
        <strain evidence="20">17213</strain>
    </source>
</reference>